<accession>A0A9D4JXB8</accession>
<evidence type="ECO:0000313" key="2">
    <source>
        <dbReference type="Proteomes" id="UP000828390"/>
    </source>
</evidence>
<dbReference type="EMBL" id="JAIWYP010000005">
    <property type="protein sequence ID" value="KAH3823758.1"/>
    <property type="molecule type" value="Genomic_DNA"/>
</dbReference>
<sequence>MISVQNEQCAVGDLQIISVATTENRELHPILDTGFPPCLPEQMPLALLCMRSDQPLPAKLPTCQSF</sequence>
<evidence type="ECO:0000313" key="1">
    <source>
        <dbReference type="EMBL" id="KAH3823758.1"/>
    </source>
</evidence>
<keyword evidence="2" id="KW-1185">Reference proteome</keyword>
<protein>
    <submittedName>
        <fullName evidence="1">Uncharacterized protein</fullName>
    </submittedName>
</protein>
<reference evidence="1" key="2">
    <citation type="submission" date="2020-11" db="EMBL/GenBank/DDBJ databases">
        <authorList>
            <person name="McCartney M.A."/>
            <person name="Auch B."/>
            <person name="Kono T."/>
            <person name="Mallez S."/>
            <person name="Becker A."/>
            <person name="Gohl D.M."/>
            <person name="Silverstein K.A.T."/>
            <person name="Koren S."/>
            <person name="Bechman K.B."/>
            <person name="Herman A."/>
            <person name="Abrahante J.E."/>
            <person name="Garbe J."/>
        </authorList>
    </citation>
    <scope>NUCLEOTIDE SEQUENCE</scope>
    <source>
        <strain evidence="1">Duluth1</strain>
        <tissue evidence="1">Whole animal</tissue>
    </source>
</reference>
<gene>
    <name evidence="1" type="ORF">DPMN_125579</name>
</gene>
<comment type="caution">
    <text evidence="1">The sequence shown here is derived from an EMBL/GenBank/DDBJ whole genome shotgun (WGS) entry which is preliminary data.</text>
</comment>
<reference evidence="1" key="1">
    <citation type="journal article" date="2019" name="bioRxiv">
        <title>The Genome of the Zebra Mussel, Dreissena polymorpha: A Resource for Invasive Species Research.</title>
        <authorList>
            <person name="McCartney M.A."/>
            <person name="Auch B."/>
            <person name="Kono T."/>
            <person name="Mallez S."/>
            <person name="Zhang Y."/>
            <person name="Obille A."/>
            <person name="Becker A."/>
            <person name="Abrahante J.E."/>
            <person name="Garbe J."/>
            <person name="Badalamenti J.P."/>
            <person name="Herman A."/>
            <person name="Mangelson H."/>
            <person name="Liachko I."/>
            <person name="Sullivan S."/>
            <person name="Sone E.D."/>
            <person name="Koren S."/>
            <person name="Silverstein K.A.T."/>
            <person name="Beckman K.B."/>
            <person name="Gohl D.M."/>
        </authorList>
    </citation>
    <scope>NUCLEOTIDE SEQUENCE</scope>
    <source>
        <strain evidence="1">Duluth1</strain>
        <tissue evidence="1">Whole animal</tissue>
    </source>
</reference>
<dbReference type="AlphaFoldDB" id="A0A9D4JXB8"/>
<name>A0A9D4JXB8_DREPO</name>
<dbReference type="Proteomes" id="UP000828390">
    <property type="component" value="Unassembled WGS sequence"/>
</dbReference>
<organism evidence="1 2">
    <name type="scientific">Dreissena polymorpha</name>
    <name type="common">Zebra mussel</name>
    <name type="synonym">Mytilus polymorpha</name>
    <dbReference type="NCBI Taxonomy" id="45954"/>
    <lineage>
        <taxon>Eukaryota</taxon>
        <taxon>Metazoa</taxon>
        <taxon>Spiralia</taxon>
        <taxon>Lophotrochozoa</taxon>
        <taxon>Mollusca</taxon>
        <taxon>Bivalvia</taxon>
        <taxon>Autobranchia</taxon>
        <taxon>Heteroconchia</taxon>
        <taxon>Euheterodonta</taxon>
        <taxon>Imparidentia</taxon>
        <taxon>Neoheterodontei</taxon>
        <taxon>Myida</taxon>
        <taxon>Dreissenoidea</taxon>
        <taxon>Dreissenidae</taxon>
        <taxon>Dreissena</taxon>
    </lineage>
</organism>
<proteinExistence type="predicted"/>